<feature type="compositionally biased region" description="Low complexity" evidence="1">
    <location>
        <begin position="28"/>
        <end position="47"/>
    </location>
</feature>
<feature type="compositionally biased region" description="Polar residues" evidence="1">
    <location>
        <begin position="318"/>
        <end position="327"/>
    </location>
</feature>
<feature type="region of interest" description="Disordered" evidence="1">
    <location>
        <begin position="495"/>
        <end position="672"/>
    </location>
</feature>
<proteinExistence type="predicted"/>
<feature type="compositionally biased region" description="Basic and acidic residues" evidence="1">
    <location>
        <begin position="403"/>
        <end position="412"/>
    </location>
</feature>
<dbReference type="InterPro" id="IPR025486">
    <property type="entry name" value="DUF4378"/>
</dbReference>
<dbReference type="EMBL" id="CAUOFW020009501">
    <property type="protein sequence ID" value="CAK9185998.1"/>
    <property type="molecule type" value="Genomic_DNA"/>
</dbReference>
<feature type="region of interest" description="Disordered" evidence="1">
    <location>
        <begin position="280"/>
        <end position="327"/>
    </location>
</feature>
<feature type="compositionally biased region" description="Basic and acidic residues" evidence="1">
    <location>
        <begin position="500"/>
        <end position="513"/>
    </location>
</feature>
<dbReference type="PANTHER" id="PTHR31680">
    <property type="entry name" value="LONGIFOLIA PROTEIN"/>
    <property type="match status" value="1"/>
</dbReference>
<organism evidence="3 4">
    <name type="scientific">Ilex paraguariensis</name>
    <name type="common">yerba mate</name>
    <dbReference type="NCBI Taxonomy" id="185542"/>
    <lineage>
        <taxon>Eukaryota</taxon>
        <taxon>Viridiplantae</taxon>
        <taxon>Streptophyta</taxon>
        <taxon>Embryophyta</taxon>
        <taxon>Tracheophyta</taxon>
        <taxon>Spermatophyta</taxon>
        <taxon>Magnoliopsida</taxon>
        <taxon>eudicotyledons</taxon>
        <taxon>Gunneridae</taxon>
        <taxon>Pentapetalae</taxon>
        <taxon>asterids</taxon>
        <taxon>campanulids</taxon>
        <taxon>Aquifoliales</taxon>
        <taxon>Aquifoliaceae</taxon>
        <taxon>Ilex</taxon>
    </lineage>
</organism>
<dbReference type="Pfam" id="PF14309">
    <property type="entry name" value="DUF4378"/>
    <property type="match status" value="1"/>
</dbReference>
<feature type="compositionally biased region" description="Polar residues" evidence="1">
    <location>
        <begin position="555"/>
        <end position="569"/>
    </location>
</feature>
<feature type="compositionally biased region" description="Basic and acidic residues" evidence="1">
    <location>
        <begin position="1"/>
        <end position="27"/>
    </location>
</feature>
<dbReference type="InterPro" id="IPR033334">
    <property type="entry name" value="LNG1/2"/>
</dbReference>
<sequence length="990" mass="110697">MEPNSEKRKALLQEENQKEMKEKERVSVESSRTSVSSSSCSSTFSSVDCNKTAQTEPSIFCQSIVPETTPTRISPVRQPNPLHPSQQSIAIQDVVKDSMYREARGVSVKTMSTEDGRVYVMKHIDSPRLLQQAKSVQPRATGFDGPIRVLDKVQEARWKEGKDGFRPLALKDAPRFSYDGRESREKIKSTLKLKELPRLSLDSRAGSIRSSASESRSNYLLSDLQRENVNSDQFRNLHQEPGNNKRTSGVVAKLMGLEPFPDSITGKQGQMMKIKACPDEDCSTISRSSRIAHESKRDQVSGSPKVSHRDPASPGLRNANSVMKPTSNTRVPLELAPWKQPEGGQGSQKLAFKYREAPINSSHASSSVYGEMEKRLTELEFKKSGKDLRALKQILEAMQKTRQRLENRKEEQTSDSESQTSKVGQNYSSLDQGSKLVMPQSQHRSHPVSPVNKATNLTTRFESRIMVMKPTKITGSSQILIDGLSGLQKLRTANSANNKMDFHDKQTTKERTPRNNNLRHPSSQPLLSMDIKTNARTKRSNQTAKAPEHKVGECFSSTGRSSGTASPRLQQKKHGIEKESRPTTPSSDLSKSRRQYNTQPQESASPRRKPKLKSSILQQGDAQSSEMSGETGNLSHQGDTISVHSEGNASLASQIDTEVTSRDRSNEINGTFHLSDTNDRKFAARWSEDRLMAELATATSEKPSPVSVLDAMFYAEESPSPVKMSRAFQDDETSNSDEAEWHPEDLSHSRTPNLISEFSNKKFENIKHLVHKFRQLDSTSDEATADHIASPLESKNPDHRYITEILLASGLLKYLGSCLTAIQLQPSGHVLNPNLFHVIEQSRQSTELGNKNHNGKIAQSKTKEKTKRKQIFDVVNEILFRKLAFERSYKLGGKSLSGQKLLEELCSEICHLQANPDCGLDEEDDGLTSILSADMKHQSEDWTDHHGEIPGLVLDIERLIFKDLISEIVSGEAADLQYQSRKHCRQLFSK</sequence>
<dbReference type="PANTHER" id="PTHR31680:SF15">
    <property type="entry name" value="PROTEIN LONGIFOLIA 2"/>
    <property type="match status" value="1"/>
</dbReference>
<feature type="compositionally biased region" description="Basic and acidic residues" evidence="1">
    <location>
        <begin position="739"/>
        <end position="748"/>
    </location>
</feature>
<evidence type="ECO:0000313" key="4">
    <source>
        <dbReference type="Proteomes" id="UP001642360"/>
    </source>
</evidence>
<feature type="compositionally biased region" description="Polar residues" evidence="1">
    <location>
        <begin position="582"/>
        <end position="604"/>
    </location>
</feature>
<evidence type="ECO:0000259" key="2">
    <source>
        <dbReference type="Pfam" id="PF14309"/>
    </source>
</evidence>
<name>A0ABC8UY29_9AQUA</name>
<feature type="region of interest" description="Disordered" evidence="1">
    <location>
        <begin position="722"/>
        <end position="748"/>
    </location>
</feature>
<feature type="domain" description="DUF4378" evidence="2">
    <location>
        <begin position="798"/>
        <end position="967"/>
    </location>
</feature>
<gene>
    <name evidence="3" type="ORF">ILEXP_LOCUS56479</name>
</gene>
<dbReference type="Proteomes" id="UP001642360">
    <property type="component" value="Unassembled WGS sequence"/>
</dbReference>
<dbReference type="AlphaFoldDB" id="A0ABC8UY29"/>
<feature type="region of interest" description="Disordered" evidence="1">
    <location>
        <begin position="403"/>
        <end position="427"/>
    </location>
</feature>
<keyword evidence="4" id="KW-1185">Reference proteome</keyword>
<comment type="caution">
    <text evidence="3">The sequence shown here is derived from an EMBL/GenBank/DDBJ whole genome shotgun (WGS) entry which is preliminary data.</text>
</comment>
<feature type="compositionally biased region" description="Polar residues" evidence="1">
    <location>
        <begin position="514"/>
        <end position="526"/>
    </location>
</feature>
<accession>A0ABC8UY29</accession>
<feature type="compositionally biased region" description="Polar residues" evidence="1">
    <location>
        <begin position="615"/>
        <end position="658"/>
    </location>
</feature>
<evidence type="ECO:0000256" key="1">
    <source>
        <dbReference type="SAM" id="MobiDB-lite"/>
    </source>
</evidence>
<evidence type="ECO:0000313" key="3">
    <source>
        <dbReference type="EMBL" id="CAK9185998.1"/>
    </source>
</evidence>
<reference evidence="3 4" key="1">
    <citation type="submission" date="2024-02" db="EMBL/GenBank/DDBJ databases">
        <authorList>
            <person name="Vignale AGUSTIN F."/>
            <person name="Sosa J E."/>
            <person name="Modenutti C."/>
        </authorList>
    </citation>
    <scope>NUCLEOTIDE SEQUENCE [LARGE SCALE GENOMIC DNA]</scope>
</reference>
<protein>
    <recommendedName>
        <fullName evidence="2">DUF4378 domain-containing protein</fullName>
    </recommendedName>
</protein>
<feature type="region of interest" description="Disordered" evidence="1">
    <location>
        <begin position="1"/>
        <end position="48"/>
    </location>
</feature>